<keyword evidence="7" id="KW-1185">Reference proteome</keyword>
<dbReference type="GO" id="GO:0005768">
    <property type="term" value="C:endosome"/>
    <property type="evidence" value="ECO:0007669"/>
    <property type="project" value="TreeGrafter"/>
</dbReference>
<evidence type="ECO:0000256" key="1">
    <source>
        <dbReference type="ARBA" id="ARBA00004132"/>
    </source>
</evidence>
<evidence type="ECO:0000256" key="4">
    <source>
        <dbReference type="ARBA" id="ARBA00023329"/>
    </source>
</evidence>
<dbReference type="OrthoDB" id="4033880at2759"/>
<dbReference type="PROSITE" id="PS50942">
    <property type="entry name" value="ENTH"/>
    <property type="match status" value="1"/>
</dbReference>
<dbReference type="InterPro" id="IPR008942">
    <property type="entry name" value="ENTH_VHS"/>
</dbReference>
<evidence type="ECO:0000259" key="5">
    <source>
        <dbReference type="PROSITE" id="PS50942"/>
    </source>
</evidence>
<keyword evidence="3" id="KW-0333">Golgi apparatus</keyword>
<accession>A0A9N7MSF2</accession>
<dbReference type="GO" id="GO:0030125">
    <property type="term" value="C:clathrin vesicle coat"/>
    <property type="evidence" value="ECO:0007669"/>
    <property type="project" value="TreeGrafter"/>
</dbReference>
<dbReference type="SUPFAM" id="SSF48464">
    <property type="entry name" value="ENTH/VHS domain"/>
    <property type="match status" value="1"/>
</dbReference>
<dbReference type="PANTHER" id="PTHR12276:SF116">
    <property type="entry name" value="ENTH_VHS FAMILY PROTEIN"/>
    <property type="match status" value="1"/>
</dbReference>
<dbReference type="InterPro" id="IPR013809">
    <property type="entry name" value="ENTH"/>
</dbReference>
<comment type="subcellular location">
    <subcellularLocation>
        <location evidence="1">Cytoplasmic vesicle</location>
        <location evidence="1">Clathrin-coated vesicle</location>
    </subcellularLocation>
    <subcellularLocation>
        <location evidence="2">Golgi apparatus</location>
    </subcellularLocation>
</comment>
<dbReference type="GO" id="GO:0006897">
    <property type="term" value="P:endocytosis"/>
    <property type="evidence" value="ECO:0007669"/>
    <property type="project" value="TreeGrafter"/>
</dbReference>
<dbReference type="EMBL" id="CACSLK010009714">
    <property type="protein sequence ID" value="CAA0811886.1"/>
    <property type="molecule type" value="Genomic_DNA"/>
</dbReference>
<dbReference type="AlphaFoldDB" id="A0A9N7MSF2"/>
<comment type="caution">
    <text evidence="6">The sequence shown here is derived from an EMBL/GenBank/DDBJ whole genome shotgun (WGS) entry which is preliminary data.</text>
</comment>
<dbReference type="Gene3D" id="1.25.40.90">
    <property type="match status" value="1"/>
</dbReference>
<dbReference type="GO" id="GO:0005794">
    <property type="term" value="C:Golgi apparatus"/>
    <property type="evidence" value="ECO:0007669"/>
    <property type="project" value="UniProtKB-SubCell"/>
</dbReference>
<evidence type="ECO:0000256" key="3">
    <source>
        <dbReference type="ARBA" id="ARBA00023034"/>
    </source>
</evidence>
<organism evidence="6 7">
    <name type="scientific">Striga hermonthica</name>
    <name type="common">Purple witchweed</name>
    <name type="synonym">Buchnera hermonthica</name>
    <dbReference type="NCBI Taxonomy" id="68872"/>
    <lineage>
        <taxon>Eukaryota</taxon>
        <taxon>Viridiplantae</taxon>
        <taxon>Streptophyta</taxon>
        <taxon>Embryophyta</taxon>
        <taxon>Tracheophyta</taxon>
        <taxon>Spermatophyta</taxon>
        <taxon>Magnoliopsida</taxon>
        <taxon>eudicotyledons</taxon>
        <taxon>Gunneridae</taxon>
        <taxon>Pentapetalae</taxon>
        <taxon>asterids</taxon>
        <taxon>lamiids</taxon>
        <taxon>Lamiales</taxon>
        <taxon>Orobanchaceae</taxon>
        <taxon>Buchnereae</taxon>
        <taxon>Striga</taxon>
    </lineage>
</organism>
<dbReference type="GO" id="GO:0030276">
    <property type="term" value="F:clathrin binding"/>
    <property type="evidence" value="ECO:0007669"/>
    <property type="project" value="TreeGrafter"/>
</dbReference>
<dbReference type="GO" id="GO:0005886">
    <property type="term" value="C:plasma membrane"/>
    <property type="evidence" value="ECO:0007669"/>
    <property type="project" value="TreeGrafter"/>
</dbReference>
<dbReference type="Pfam" id="PF01417">
    <property type="entry name" value="ENTH"/>
    <property type="match status" value="1"/>
</dbReference>
<dbReference type="PANTHER" id="PTHR12276">
    <property type="entry name" value="EPSIN/ENT-RELATED"/>
    <property type="match status" value="1"/>
</dbReference>
<proteinExistence type="predicted"/>
<evidence type="ECO:0000313" key="6">
    <source>
        <dbReference type="EMBL" id="CAA0811886.1"/>
    </source>
</evidence>
<keyword evidence="4" id="KW-0968">Cytoplasmic vesicle</keyword>
<feature type="domain" description="ENTH" evidence="5">
    <location>
        <begin position="37"/>
        <end position="121"/>
    </location>
</feature>
<reference evidence="6" key="1">
    <citation type="submission" date="2019-12" db="EMBL/GenBank/DDBJ databases">
        <authorList>
            <person name="Scholes J."/>
        </authorList>
    </citation>
    <scope>NUCLEOTIDE SEQUENCE</scope>
</reference>
<protein>
    <submittedName>
        <fullName evidence="6">ENTH/VHS family protein</fullName>
    </submittedName>
</protein>
<sequence>MASINTNINSGGANIGFHELKKQASFFLKEKIKSARLALTDVTPAQLLAEEATNGDPGCPDARTLKMISKAAFEVDDYWRIVDILHRRLVRFEKMNWRPSYKALIVNRSSKREDNELLFNQ</sequence>
<dbReference type="GO" id="GO:0005543">
    <property type="term" value="F:phospholipid binding"/>
    <property type="evidence" value="ECO:0007669"/>
    <property type="project" value="TreeGrafter"/>
</dbReference>
<name>A0A9N7MSF2_STRHE</name>
<dbReference type="Proteomes" id="UP001153555">
    <property type="component" value="Unassembled WGS sequence"/>
</dbReference>
<evidence type="ECO:0000256" key="2">
    <source>
        <dbReference type="ARBA" id="ARBA00004555"/>
    </source>
</evidence>
<gene>
    <name evidence="6" type="ORF">SHERM_12708</name>
</gene>
<evidence type="ECO:0000313" key="7">
    <source>
        <dbReference type="Proteomes" id="UP001153555"/>
    </source>
</evidence>